<keyword evidence="2" id="KW-1185">Reference proteome</keyword>
<dbReference type="PANTHER" id="PTHR40455">
    <property type="entry name" value="ANTITOXIN HIGA"/>
    <property type="match status" value="1"/>
</dbReference>
<dbReference type="Gene3D" id="1.10.260.40">
    <property type="entry name" value="lambda repressor-like DNA-binding domains"/>
    <property type="match status" value="1"/>
</dbReference>
<dbReference type="SUPFAM" id="SSF47413">
    <property type="entry name" value="lambda repressor-like DNA-binding domains"/>
    <property type="match status" value="1"/>
</dbReference>
<name>A0ABT5YLF9_9PROT</name>
<comment type="caution">
    <text evidence="1">The sequence shown here is derived from an EMBL/GenBank/DDBJ whole genome shotgun (WGS) entry which is preliminary data.</text>
</comment>
<organism evidence="1 2">
    <name type="scientific">Aquibaculum arenosum</name>
    <dbReference type="NCBI Taxonomy" id="3032591"/>
    <lineage>
        <taxon>Bacteria</taxon>
        <taxon>Pseudomonadati</taxon>
        <taxon>Pseudomonadota</taxon>
        <taxon>Alphaproteobacteria</taxon>
        <taxon>Rhodospirillales</taxon>
        <taxon>Rhodovibrionaceae</taxon>
        <taxon>Aquibaculum</taxon>
    </lineage>
</organism>
<dbReference type="RefSeq" id="WP_275821548.1">
    <property type="nucleotide sequence ID" value="NZ_JARHUD010000004.1"/>
</dbReference>
<dbReference type="PANTHER" id="PTHR40455:SF1">
    <property type="entry name" value="ANTITOXIN HIGA"/>
    <property type="match status" value="1"/>
</dbReference>
<gene>
    <name evidence="1" type="ORF">P2G67_07370</name>
</gene>
<accession>A0ABT5YLF9</accession>
<reference evidence="1 2" key="1">
    <citation type="submission" date="2023-03" db="EMBL/GenBank/DDBJ databases">
        <title>Fodinicurvata sp. CAU 1616 isolated from sea sendiment.</title>
        <authorList>
            <person name="Kim W."/>
        </authorList>
    </citation>
    <scope>NUCLEOTIDE SEQUENCE [LARGE SCALE GENOMIC DNA]</scope>
    <source>
        <strain evidence="1 2">CAU 1616</strain>
    </source>
</reference>
<dbReference type="Proteomes" id="UP001215503">
    <property type="component" value="Unassembled WGS sequence"/>
</dbReference>
<sequence length="123" mass="14100">MNVHPIRTAEDHRAALARIEELWRAEPGTDAGDELDLLVDLVEHYEERNFPFPELEPIELLRSHMEATGRTQADLALLFGSTSRASEILNRRRALTVDMIYRLHAEWGLPADCLVRPYHLESA</sequence>
<dbReference type="InterPro" id="IPR010982">
    <property type="entry name" value="Lambda_DNA-bd_dom_sf"/>
</dbReference>
<dbReference type="InterPro" id="IPR039060">
    <property type="entry name" value="Antitox_HigA"/>
</dbReference>
<proteinExistence type="predicted"/>
<evidence type="ECO:0000313" key="1">
    <source>
        <dbReference type="EMBL" id="MDF2095792.1"/>
    </source>
</evidence>
<evidence type="ECO:0000313" key="2">
    <source>
        <dbReference type="Proteomes" id="UP001215503"/>
    </source>
</evidence>
<dbReference type="CDD" id="cd00093">
    <property type="entry name" value="HTH_XRE"/>
    <property type="match status" value="1"/>
</dbReference>
<protein>
    <submittedName>
        <fullName evidence="1">Transcriptional regulator</fullName>
    </submittedName>
</protein>
<dbReference type="InterPro" id="IPR001387">
    <property type="entry name" value="Cro/C1-type_HTH"/>
</dbReference>
<dbReference type="EMBL" id="JARHUD010000004">
    <property type="protein sequence ID" value="MDF2095792.1"/>
    <property type="molecule type" value="Genomic_DNA"/>
</dbReference>